<evidence type="ECO:0000313" key="2">
    <source>
        <dbReference type="Proteomes" id="UP000247540"/>
    </source>
</evidence>
<dbReference type="EMBL" id="QJTC01000018">
    <property type="protein sequence ID" value="PYE75960.1"/>
    <property type="molecule type" value="Genomic_DNA"/>
</dbReference>
<protein>
    <recommendedName>
        <fullName evidence="3">Lipase (Class 3)</fullName>
    </recommendedName>
</protein>
<evidence type="ECO:0008006" key="3">
    <source>
        <dbReference type="Google" id="ProtNLM"/>
    </source>
</evidence>
<gene>
    <name evidence="1" type="ORF">DFQ15_11886</name>
</gene>
<dbReference type="RefSeq" id="WP_146228740.1">
    <property type="nucleotide sequence ID" value="NZ_JAMOFZ010000018.1"/>
</dbReference>
<dbReference type="Gene3D" id="3.40.50.1820">
    <property type="entry name" value="alpha/beta hydrolase"/>
    <property type="match status" value="1"/>
</dbReference>
<organism evidence="1 2">
    <name type="scientific">Xylophilus ampelinus</name>
    <dbReference type="NCBI Taxonomy" id="54067"/>
    <lineage>
        <taxon>Bacteria</taxon>
        <taxon>Pseudomonadati</taxon>
        <taxon>Pseudomonadota</taxon>
        <taxon>Betaproteobacteria</taxon>
        <taxon>Burkholderiales</taxon>
        <taxon>Xylophilus</taxon>
    </lineage>
</organism>
<dbReference type="OrthoDB" id="9154545at2"/>
<accession>A0A318SG45</accession>
<keyword evidence="2" id="KW-1185">Reference proteome</keyword>
<dbReference type="InterPro" id="IPR029058">
    <property type="entry name" value="AB_hydrolase_fold"/>
</dbReference>
<comment type="caution">
    <text evidence="1">The sequence shown here is derived from an EMBL/GenBank/DDBJ whole genome shotgun (WGS) entry which is preliminary data.</text>
</comment>
<dbReference type="Proteomes" id="UP000247540">
    <property type="component" value="Unassembled WGS sequence"/>
</dbReference>
<evidence type="ECO:0000313" key="1">
    <source>
        <dbReference type="EMBL" id="PYE75960.1"/>
    </source>
</evidence>
<dbReference type="SUPFAM" id="SSF53474">
    <property type="entry name" value="alpha/beta-Hydrolases"/>
    <property type="match status" value="1"/>
</dbReference>
<proteinExistence type="predicted"/>
<reference evidence="1 2" key="1">
    <citation type="submission" date="2018-06" db="EMBL/GenBank/DDBJ databases">
        <title>Genomic Encyclopedia of Type Strains, Phase III (KMG-III): the genomes of soil and plant-associated and newly described type strains.</title>
        <authorList>
            <person name="Whitman W."/>
        </authorList>
    </citation>
    <scope>NUCLEOTIDE SEQUENCE [LARGE SCALE GENOMIC DNA]</scope>
    <source>
        <strain evidence="1 2">CECT 7646</strain>
    </source>
</reference>
<name>A0A318SG45_9BURK</name>
<dbReference type="AlphaFoldDB" id="A0A318SG45"/>
<sequence>MTKISDAYTNALLANASYIDGLKIANNLSNALTKRMTQPLAEYISENFSVVTQTESSLSSFDATVWRANHADGTPDANGKVYVSMRGTQQLTDFLVDGDLALTGNARAQVTDMINWWLRVSTPAGQNATQIQALGSLYVLAPSVPGQGLVTASDLAAGVEVNGHSLGGYLASAFTRLFGKQANVSHTSTFNSAGFAPGSEAVFASLQKLLGADLGLARFPNGTEQKKYFNLSTDRFYATPANNPNMRFSA</sequence>